<proteinExistence type="predicted"/>
<accession>A0A6J5MLF7</accession>
<sequence>MDKRFATAFLPLRTRKVLGRTLQPFSIRHRMILEAMESPFVTPGKEFIKPKDLIIAAIVLSGRSVDECLKEPTIGDILRSWLLHRSREYFEYCLTGIKVHLEEGASYPLLFKKEGSSGSVGSRGLDWRALLIGSLVKHGVSVEEVLTMPESQVVWLYTAIAISEGVEVDILPTDQEEELEKQPTR</sequence>
<evidence type="ECO:0000313" key="1">
    <source>
        <dbReference type="EMBL" id="CAB4147634.1"/>
    </source>
</evidence>
<gene>
    <name evidence="1" type="ORF">UFOVP510_40</name>
</gene>
<dbReference type="EMBL" id="LR796493">
    <property type="protein sequence ID" value="CAB4147634.1"/>
    <property type="molecule type" value="Genomic_DNA"/>
</dbReference>
<organism evidence="1">
    <name type="scientific">uncultured Caudovirales phage</name>
    <dbReference type="NCBI Taxonomy" id="2100421"/>
    <lineage>
        <taxon>Viruses</taxon>
        <taxon>Duplodnaviria</taxon>
        <taxon>Heunggongvirae</taxon>
        <taxon>Uroviricota</taxon>
        <taxon>Caudoviricetes</taxon>
        <taxon>Peduoviridae</taxon>
        <taxon>Maltschvirus</taxon>
        <taxon>Maltschvirus maltsch</taxon>
    </lineage>
</organism>
<protein>
    <submittedName>
        <fullName evidence="1">Uncharacterized protein</fullName>
    </submittedName>
</protein>
<reference evidence="1" key="1">
    <citation type="submission" date="2020-04" db="EMBL/GenBank/DDBJ databases">
        <authorList>
            <person name="Chiriac C."/>
            <person name="Salcher M."/>
            <person name="Ghai R."/>
            <person name="Kavagutti S V."/>
        </authorList>
    </citation>
    <scope>NUCLEOTIDE SEQUENCE</scope>
</reference>
<name>A0A6J5MLF7_9CAUD</name>